<dbReference type="AlphaFoldDB" id="A0A9D1JZS3"/>
<proteinExistence type="predicted"/>
<accession>A0A9D1JZS3</accession>
<dbReference type="Proteomes" id="UP000824002">
    <property type="component" value="Unassembled WGS sequence"/>
</dbReference>
<reference evidence="1" key="1">
    <citation type="submission" date="2020-10" db="EMBL/GenBank/DDBJ databases">
        <authorList>
            <person name="Gilroy R."/>
        </authorList>
    </citation>
    <scope>NUCLEOTIDE SEQUENCE</scope>
    <source>
        <strain evidence="1">CHK199-13235</strain>
    </source>
</reference>
<comment type="caution">
    <text evidence="1">The sequence shown here is derived from an EMBL/GenBank/DDBJ whole genome shotgun (WGS) entry which is preliminary data.</text>
</comment>
<evidence type="ECO:0000313" key="2">
    <source>
        <dbReference type="Proteomes" id="UP000824002"/>
    </source>
</evidence>
<reference evidence="1" key="2">
    <citation type="journal article" date="2021" name="PeerJ">
        <title>Extensive microbial diversity within the chicken gut microbiome revealed by metagenomics and culture.</title>
        <authorList>
            <person name="Gilroy R."/>
            <person name="Ravi A."/>
            <person name="Getino M."/>
            <person name="Pursley I."/>
            <person name="Horton D.L."/>
            <person name="Alikhan N.F."/>
            <person name="Baker D."/>
            <person name="Gharbi K."/>
            <person name="Hall N."/>
            <person name="Watson M."/>
            <person name="Adriaenssens E.M."/>
            <person name="Foster-Nyarko E."/>
            <person name="Jarju S."/>
            <person name="Secka A."/>
            <person name="Antonio M."/>
            <person name="Oren A."/>
            <person name="Chaudhuri R.R."/>
            <person name="La Ragione R."/>
            <person name="Hildebrand F."/>
            <person name="Pallen M.J."/>
        </authorList>
    </citation>
    <scope>NUCLEOTIDE SEQUENCE</scope>
    <source>
        <strain evidence="1">CHK199-13235</strain>
    </source>
</reference>
<sequence length="351" mass="37990">MKTKFIGLGILAAVILVAVAYTFINNSSKVTEISGYVGGEKIGLLEDEAVQDILRDKYKLTIDYAKAGSIDMITADAAGRNFLFPSNQTALELYKQVNGDPVKSEIVLNTPIVLYTRGAVAQAMVDNGIASASDGVYYVDMVKLTEAIESGKAWSEIGLPQLYGSITVGTTDPTKSNSGNMFAGLLANTLCGGVADENNLDEILPRLQNIFRKLGYMESSSSDLFDQFLKTGMGAKPLIAGYENQLLEFAVENPETWEQIKEDIIMLYPTPTVWSSHVFIALDEAGAAGIDALLDEDIQRIAWEKHGFRTGVYGAPADAEHFDVPGIAKEITQVAPMPDANTMDRIIKALS</sequence>
<gene>
    <name evidence="1" type="ORF">IAB51_00555</name>
</gene>
<evidence type="ECO:0000313" key="1">
    <source>
        <dbReference type="EMBL" id="HIS75278.1"/>
    </source>
</evidence>
<dbReference type="EMBL" id="DVJP01000008">
    <property type="protein sequence ID" value="HIS75278.1"/>
    <property type="molecule type" value="Genomic_DNA"/>
</dbReference>
<protein>
    <submittedName>
        <fullName evidence="1">Uncharacterized protein</fullName>
    </submittedName>
</protein>
<name>A0A9D1JZS3_9FIRM</name>
<organism evidence="1 2">
    <name type="scientific">Candidatus Merdivicinus excrementipullorum</name>
    <dbReference type="NCBI Taxonomy" id="2840867"/>
    <lineage>
        <taxon>Bacteria</taxon>
        <taxon>Bacillati</taxon>
        <taxon>Bacillota</taxon>
        <taxon>Clostridia</taxon>
        <taxon>Eubacteriales</taxon>
        <taxon>Oscillospiraceae</taxon>
        <taxon>Oscillospiraceae incertae sedis</taxon>
        <taxon>Candidatus Merdivicinus</taxon>
    </lineage>
</organism>